<dbReference type="Proteomes" id="UP000218439">
    <property type="component" value="Unassembled WGS sequence"/>
</dbReference>
<sequence>MARQSPLVLVGNKIKLRLEENRAHAGSLVSVDWLRATFQVKPNHRHIFSPDVPEYKKWLRLNVEQYRVDGRDDFRFLPCHEHHALQARWLAEEACAALGADFHIDYMIKKGQDFYRFRVSIMREGHECGWVGFVANTRSAAQERQNNTLHLNLYGHACTFGAPGWQQRMQRLIEAENATITRVDLALDDFEASADYLPQCKADYEHGLMNVAGQEPKMNMVGCWRSDGKGHSRSLYIGSKEAGKQTNIYEKGHQLFGPESGSTWTRIELRYGNKLRVISPQVLTNPDSFFSGASDWHAQQLRIAKQAQGVSSATAPESIKVTPRLAIQTVKAEVFRNARWLFNVAAPSVLQAFKNSGDEFLQLFMHKEKPGRLKRFSDKEISAVYPSAIHQILGLGLPEPSMAV</sequence>
<evidence type="ECO:0000313" key="3">
    <source>
        <dbReference type="Proteomes" id="UP000218439"/>
    </source>
</evidence>
<gene>
    <name evidence="2" type="ORF">CK621_03260</name>
</gene>
<dbReference type="AlphaFoldDB" id="A0A2A2B0H1"/>
<organism evidence="2 3">
    <name type="scientific">Vandammella animalimorsus</name>
    <dbReference type="NCBI Taxonomy" id="2029117"/>
    <lineage>
        <taxon>Bacteria</taxon>
        <taxon>Pseudomonadati</taxon>
        <taxon>Pseudomonadota</taxon>
        <taxon>Betaproteobacteria</taxon>
        <taxon>Burkholderiales</taxon>
        <taxon>Comamonadaceae</taxon>
        <taxon>Vandammella</taxon>
    </lineage>
</organism>
<comment type="caution">
    <text evidence="2">The sequence shown here is derived from an EMBL/GenBank/DDBJ whole genome shotgun (WGS) entry which is preliminary data.</text>
</comment>
<dbReference type="EMBL" id="NSJE01000004">
    <property type="protein sequence ID" value="PAT43511.1"/>
    <property type="molecule type" value="Genomic_DNA"/>
</dbReference>
<dbReference type="InterPro" id="IPR003491">
    <property type="entry name" value="REP-like_C"/>
</dbReference>
<evidence type="ECO:0000259" key="1">
    <source>
        <dbReference type="Pfam" id="PF02486"/>
    </source>
</evidence>
<protein>
    <submittedName>
        <fullName evidence="2">Replication initiation protein</fullName>
    </submittedName>
</protein>
<accession>A0A2A2B0H1</accession>
<reference evidence="2 3" key="1">
    <citation type="submission" date="2017-08" db="EMBL/GenBank/DDBJ databases">
        <title>WGS of Clinical strains of the CDC Group NO-1 linked to zoonotic infections in humans.</title>
        <authorList>
            <person name="Bernier A.-M."/>
            <person name="Bernard K."/>
        </authorList>
    </citation>
    <scope>NUCLEOTIDE SEQUENCE [LARGE SCALE GENOMIC DNA]</scope>
    <source>
        <strain evidence="2 3">NML120219</strain>
    </source>
</reference>
<name>A0A2A2B0H1_9BURK</name>
<proteinExistence type="predicted"/>
<dbReference type="RefSeq" id="WP_095551281.1">
    <property type="nucleotide sequence ID" value="NZ_NSJE01000004.1"/>
</dbReference>
<evidence type="ECO:0000313" key="2">
    <source>
        <dbReference type="EMBL" id="PAT43511.1"/>
    </source>
</evidence>
<feature type="domain" description="Replication initiation protein-like C-terminal" evidence="1">
    <location>
        <begin position="179"/>
        <end position="348"/>
    </location>
</feature>
<dbReference type="Pfam" id="PF02486">
    <property type="entry name" value="Rep_trans"/>
    <property type="match status" value="1"/>
</dbReference>